<name>A0ACC2RDC4_9FUNG</name>
<organism evidence="1 2">
    <name type="scientific">Entomophthora muscae</name>
    <dbReference type="NCBI Taxonomy" id="34485"/>
    <lineage>
        <taxon>Eukaryota</taxon>
        <taxon>Fungi</taxon>
        <taxon>Fungi incertae sedis</taxon>
        <taxon>Zoopagomycota</taxon>
        <taxon>Entomophthoromycotina</taxon>
        <taxon>Entomophthoromycetes</taxon>
        <taxon>Entomophthorales</taxon>
        <taxon>Entomophthoraceae</taxon>
        <taxon>Entomophthora</taxon>
    </lineage>
</organism>
<gene>
    <name evidence="1" type="ORF">DSO57_1038628</name>
</gene>
<comment type="caution">
    <text evidence="1">The sequence shown here is derived from an EMBL/GenBank/DDBJ whole genome shotgun (WGS) entry which is preliminary data.</text>
</comment>
<keyword evidence="2" id="KW-1185">Reference proteome</keyword>
<sequence length="210" mass="23946">MLVHNMPLNSLPSTTFPQFKEDGAWPAAQAMQNYAAFQLQTYPAYTQCYTPEIPMYSQSHSPPSFSDVNLAYVTPKSEDLYYSMPYSNVSVNPLNSNLAFHPGSFISPYAPPENTAPAMNYPPFAHPTIFNHGAYLNDLSCASKQFQCNYPGCGKLFKRTEHLKRHLNTVHTDFKPFVCRHPQCHKRFSRSDNLSQHLRTHRPKPNKPHP</sequence>
<dbReference type="EMBL" id="QTSX02007610">
    <property type="protein sequence ID" value="KAJ9048076.1"/>
    <property type="molecule type" value="Genomic_DNA"/>
</dbReference>
<evidence type="ECO:0000313" key="1">
    <source>
        <dbReference type="EMBL" id="KAJ9048076.1"/>
    </source>
</evidence>
<protein>
    <submittedName>
        <fullName evidence="1">Uncharacterized protein</fullName>
    </submittedName>
</protein>
<dbReference type="Proteomes" id="UP001165960">
    <property type="component" value="Unassembled WGS sequence"/>
</dbReference>
<proteinExistence type="predicted"/>
<accession>A0ACC2RDC4</accession>
<reference evidence="1" key="1">
    <citation type="submission" date="2022-04" db="EMBL/GenBank/DDBJ databases">
        <title>Genome of the entomopathogenic fungus Entomophthora muscae.</title>
        <authorList>
            <person name="Elya C."/>
            <person name="Lovett B.R."/>
            <person name="Lee E."/>
            <person name="Macias A.M."/>
            <person name="Hajek A.E."/>
            <person name="De Bivort B.L."/>
            <person name="Kasson M.T."/>
            <person name="De Fine Licht H.H."/>
            <person name="Stajich J.E."/>
        </authorList>
    </citation>
    <scope>NUCLEOTIDE SEQUENCE</scope>
    <source>
        <strain evidence="1">Berkeley</strain>
    </source>
</reference>
<evidence type="ECO:0000313" key="2">
    <source>
        <dbReference type="Proteomes" id="UP001165960"/>
    </source>
</evidence>